<name>A0A428K9G6_9BACT</name>
<keyword evidence="1 2" id="KW-0597">Phosphoprotein</keyword>
<accession>A0A428K9G6</accession>
<dbReference type="InterPro" id="IPR001789">
    <property type="entry name" value="Sig_transdc_resp-reg_receiver"/>
</dbReference>
<feature type="domain" description="Response regulatory" evidence="3">
    <location>
        <begin position="4"/>
        <end position="120"/>
    </location>
</feature>
<evidence type="ECO:0000313" key="4">
    <source>
        <dbReference type="EMBL" id="RSK43081.1"/>
    </source>
</evidence>
<dbReference type="OrthoDB" id="9789181at2"/>
<comment type="caution">
    <text evidence="4">The sequence shown here is derived from an EMBL/GenBank/DDBJ whole genome shotgun (WGS) entry which is preliminary data.</text>
</comment>
<dbReference type="PANTHER" id="PTHR44591">
    <property type="entry name" value="STRESS RESPONSE REGULATOR PROTEIN 1"/>
    <property type="match status" value="1"/>
</dbReference>
<proteinExistence type="predicted"/>
<gene>
    <name evidence="4" type="ORF">EI291_22420</name>
</gene>
<evidence type="ECO:0000313" key="5">
    <source>
        <dbReference type="Proteomes" id="UP000273500"/>
    </source>
</evidence>
<dbReference type="EMBL" id="RWIT01000028">
    <property type="protein sequence ID" value="RSK43081.1"/>
    <property type="molecule type" value="Genomic_DNA"/>
</dbReference>
<dbReference type="RefSeq" id="WP_125424524.1">
    <property type="nucleotide sequence ID" value="NZ_RWIT01000028.1"/>
</dbReference>
<dbReference type="Proteomes" id="UP000273500">
    <property type="component" value="Unassembled WGS sequence"/>
</dbReference>
<protein>
    <submittedName>
        <fullName evidence="4">Response regulator</fullName>
    </submittedName>
</protein>
<dbReference type="Pfam" id="PF00072">
    <property type="entry name" value="Response_reg"/>
    <property type="match status" value="1"/>
</dbReference>
<dbReference type="InterPro" id="IPR011006">
    <property type="entry name" value="CheY-like_superfamily"/>
</dbReference>
<dbReference type="PROSITE" id="PS50110">
    <property type="entry name" value="RESPONSE_REGULATORY"/>
    <property type="match status" value="1"/>
</dbReference>
<sequence length="126" mass="14237">MKKQLLVVDDEPAIQLILTHYFSAEYSVVTRANGALALQWLNAGHAVDAIVADYQMPVMDGPAFIEQVRRHPLHRHVPVLVLSGLEETSSKIRCLRHGADDYLVKPFSPEELGLRLQAMLRRQPRT</sequence>
<dbReference type="InterPro" id="IPR050595">
    <property type="entry name" value="Bact_response_regulator"/>
</dbReference>
<evidence type="ECO:0000256" key="1">
    <source>
        <dbReference type="ARBA" id="ARBA00022553"/>
    </source>
</evidence>
<dbReference type="GO" id="GO:0000160">
    <property type="term" value="P:phosphorelay signal transduction system"/>
    <property type="evidence" value="ECO:0007669"/>
    <property type="project" value="InterPro"/>
</dbReference>
<organism evidence="4 5">
    <name type="scientific">Hymenobacter rigui</name>
    <dbReference type="NCBI Taxonomy" id="334424"/>
    <lineage>
        <taxon>Bacteria</taxon>
        <taxon>Pseudomonadati</taxon>
        <taxon>Bacteroidota</taxon>
        <taxon>Cytophagia</taxon>
        <taxon>Cytophagales</taxon>
        <taxon>Hymenobacteraceae</taxon>
        <taxon>Hymenobacter</taxon>
    </lineage>
</organism>
<dbReference type="PANTHER" id="PTHR44591:SF3">
    <property type="entry name" value="RESPONSE REGULATORY DOMAIN-CONTAINING PROTEIN"/>
    <property type="match status" value="1"/>
</dbReference>
<dbReference type="Gene3D" id="3.40.50.2300">
    <property type="match status" value="1"/>
</dbReference>
<reference evidence="4 5" key="1">
    <citation type="submission" date="2018-12" db="EMBL/GenBank/DDBJ databases">
        <authorList>
            <person name="Feng G."/>
            <person name="Zhu H."/>
        </authorList>
    </citation>
    <scope>NUCLEOTIDE SEQUENCE [LARGE SCALE GENOMIC DNA]</scope>
    <source>
        <strain evidence="4 5">KCTC 12533</strain>
    </source>
</reference>
<dbReference type="AlphaFoldDB" id="A0A428K9G6"/>
<feature type="modified residue" description="4-aspartylphosphate" evidence="2">
    <location>
        <position position="53"/>
    </location>
</feature>
<dbReference type="SUPFAM" id="SSF52172">
    <property type="entry name" value="CheY-like"/>
    <property type="match status" value="1"/>
</dbReference>
<evidence type="ECO:0000256" key="2">
    <source>
        <dbReference type="PROSITE-ProRule" id="PRU00169"/>
    </source>
</evidence>
<keyword evidence="5" id="KW-1185">Reference proteome</keyword>
<evidence type="ECO:0000259" key="3">
    <source>
        <dbReference type="PROSITE" id="PS50110"/>
    </source>
</evidence>
<dbReference type="SMART" id="SM00448">
    <property type="entry name" value="REC"/>
    <property type="match status" value="1"/>
</dbReference>